<comment type="caution">
    <text evidence="2">The sequence shown here is derived from an EMBL/GenBank/DDBJ whole genome shotgun (WGS) entry which is preliminary data.</text>
</comment>
<dbReference type="Proteomes" id="UP000634668">
    <property type="component" value="Unassembled WGS sequence"/>
</dbReference>
<evidence type="ECO:0000313" key="2">
    <source>
        <dbReference type="EMBL" id="GGW43281.1"/>
    </source>
</evidence>
<dbReference type="NCBIfam" id="TIGR03519">
    <property type="entry name" value="T9SS_PorP_fam"/>
    <property type="match status" value="1"/>
</dbReference>
<dbReference type="EMBL" id="BMWP01000023">
    <property type="protein sequence ID" value="GGW43281.1"/>
    <property type="molecule type" value="Genomic_DNA"/>
</dbReference>
<evidence type="ECO:0000313" key="3">
    <source>
        <dbReference type="Proteomes" id="UP000634668"/>
    </source>
</evidence>
<keyword evidence="1" id="KW-0732">Signal</keyword>
<gene>
    <name evidence="2" type="ORF">GCM10007383_29860</name>
</gene>
<accession>A0A918MPN7</accession>
<dbReference type="RefSeq" id="WP_026815343.1">
    <property type="nucleotide sequence ID" value="NZ_BMWP01000023.1"/>
</dbReference>
<feature type="chain" id="PRO_5037480225" description="Type IX secretion system membrane protein PorP/SprF" evidence="1">
    <location>
        <begin position="20"/>
        <end position="500"/>
    </location>
</feature>
<proteinExistence type="predicted"/>
<dbReference type="InterPro" id="IPR019861">
    <property type="entry name" value="PorP/SprF_Bacteroidetes"/>
</dbReference>
<dbReference type="AlphaFoldDB" id="A0A918MPN7"/>
<evidence type="ECO:0000256" key="1">
    <source>
        <dbReference type="SAM" id="SignalP"/>
    </source>
</evidence>
<keyword evidence="3" id="KW-1185">Reference proteome</keyword>
<feature type="signal peptide" evidence="1">
    <location>
        <begin position="1"/>
        <end position="19"/>
    </location>
</feature>
<evidence type="ECO:0008006" key="4">
    <source>
        <dbReference type="Google" id="ProtNLM"/>
    </source>
</evidence>
<name>A0A918MPN7_9FLAO</name>
<sequence length="500" mass="57253">MNTKLLILFILLGVFFSNAQEAGLPTDFRQHNISEFNASLLNPVYSLDPINAHSIAFWSRYQWQHIDSDPSSWMLNYTGKINDRSSIGIGFIQHNTGVFHNSGGVVNYAYAFNLGYKMSLSFGFNLFGFTSQLADDHYQSNEPVILPQFQVSDAFILQFAPGVRFEIDGFGVGFSSDNLMDYNFNTNKSNSDRDERVFTGTLDYQFPIQLFNGVSGAYLRPMVYFRSVPYEDTQMGLNVLLSSDSFWVQGGYNSFYGVSGGIGGRFFKQVSLGALVEFGIDGLVKQKDPSFEIVAAFSLGKQWVSRGEVPEEEELNELEPTKKEIRVAKRRSRKDQKNYDKELVFEVQREKNRQIKEWQKTEALLEVAKLDEQQRMDSQKELKGTSAVTIRADQERIAERKKAGKAVTKGHYEEVDKLEGEKAGFYLIANIYGSDTYRDLFIKSLAGQGINAKYFFVPKQKYDYVYLERYDTLRGAEEARDSKYYGNYSERIWIYRIIGE</sequence>
<reference evidence="2" key="2">
    <citation type="submission" date="2020-09" db="EMBL/GenBank/DDBJ databases">
        <authorList>
            <person name="Sun Q."/>
            <person name="Kim S."/>
        </authorList>
    </citation>
    <scope>NUCLEOTIDE SEQUENCE</scope>
    <source>
        <strain evidence="2">KCTC 12113</strain>
    </source>
</reference>
<reference evidence="2" key="1">
    <citation type="journal article" date="2014" name="Int. J. Syst. Evol. Microbiol.">
        <title>Complete genome sequence of Corynebacterium casei LMG S-19264T (=DSM 44701T), isolated from a smear-ripened cheese.</title>
        <authorList>
            <consortium name="US DOE Joint Genome Institute (JGI-PGF)"/>
            <person name="Walter F."/>
            <person name="Albersmeier A."/>
            <person name="Kalinowski J."/>
            <person name="Ruckert C."/>
        </authorList>
    </citation>
    <scope>NUCLEOTIDE SEQUENCE</scope>
    <source>
        <strain evidence="2">KCTC 12113</strain>
    </source>
</reference>
<organism evidence="2 3">
    <name type="scientific">Arenibacter certesii</name>
    <dbReference type="NCBI Taxonomy" id="228955"/>
    <lineage>
        <taxon>Bacteria</taxon>
        <taxon>Pseudomonadati</taxon>
        <taxon>Bacteroidota</taxon>
        <taxon>Flavobacteriia</taxon>
        <taxon>Flavobacteriales</taxon>
        <taxon>Flavobacteriaceae</taxon>
        <taxon>Arenibacter</taxon>
    </lineage>
</organism>
<dbReference type="Pfam" id="PF11751">
    <property type="entry name" value="PorP_SprF"/>
    <property type="match status" value="1"/>
</dbReference>
<protein>
    <recommendedName>
        <fullName evidence="4">Type IX secretion system membrane protein PorP/SprF</fullName>
    </recommendedName>
</protein>